<feature type="binding site" evidence="12">
    <location>
        <begin position="255"/>
        <end position="256"/>
    </location>
    <ligand>
        <name>ATP</name>
        <dbReference type="ChEBI" id="CHEBI:30616"/>
    </ligand>
</feature>
<keyword evidence="8 12" id="KW-0067">ATP-binding</keyword>
<comment type="subunit">
    <text evidence="12">Homodimer.</text>
</comment>
<keyword evidence="11 12" id="KW-0119">Carbohydrate metabolism</keyword>
<organism evidence="14 15">
    <name type="scientific">Corynebacterium suedekumii</name>
    <dbReference type="NCBI Taxonomy" id="3049801"/>
    <lineage>
        <taxon>Bacteria</taxon>
        <taxon>Bacillati</taxon>
        <taxon>Actinomycetota</taxon>
        <taxon>Actinomycetes</taxon>
        <taxon>Mycobacteriales</taxon>
        <taxon>Corynebacteriaceae</taxon>
        <taxon>Corynebacterium</taxon>
    </lineage>
</organism>
<comment type="caution">
    <text evidence="12">Lacks conserved residue(s) required for the propagation of feature annotation.</text>
</comment>
<feature type="binding site" evidence="12">
    <location>
        <position position="186"/>
    </location>
    <ligand>
        <name>ATP</name>
        <dbReference type="ChEBI" id="CHEBI:30616"/>
    </ligand>
</feature>
<feature type="binding site" evidence="12">
    <location>
        <begin position="224"/>
        <end position="229"/>
    </location>
    <ligand>
        <name>ATP</name>
        <dbReference type="ChEBI" id="CHEBI:30616"/>
    </ligand>
</feature>
<comment type="pathway">
    <text evidence="12">Carbohydrate metabolism; D-ribose degradation; D-ribose 5-phosphate from beta-D-ribopyranose: step 2/2.</text>
</comment>
<evidence type="ECO:0000256" key="1">
    <source>
        <dbReference type="ARBA" id="ARBA00005380"/>
    </source>
</evidence>
<evidence type="ECO:0000256" key="6">
    <source>
        <dbReference type="ARBA" id="ARBA00022741"/>
    </source>
</evidence>
<dbReference type="Gene3D" id="3.40.1190.20">
    <property type="match status" value="1"/>
</dbReference>
<evidence type="ECO:0000259" key="13">
    <source>
        <dbReference type="Pfam" id="PF00294"/>
    </source>
</evidence>
<keyword evidence="5 12" id="KW-0479">Metal-binding</keyword>
<evidence type="ECO:0000256" key="12">
    <source>
        <dbReference type="HAMAP-Rule" id="MF_01987"/>
    </source>
</evidence>
<comment type="function">
    <text evidence="12">Catalyzes the phosphorylation of ribose at O-5 in a reaction requiring ATP and magnesium. The resulting D-ribose-5-phosphate can then be used either for sythesis of nucleotides, histidine, and tryptophan, or as a component of the pentose phosphate pathway.</text>
</comment>
<feature type="binding site" evidence="12">
    <location>
        <position position="145"/>
    </location>
    <ligand>
        <name>substrate</name>
    </ligand>
</feature>
<evidence type="ECO:0000256" key="8">
    <source>
        <dbReference type="ARBA" id="ARBA00022840"/>
    </source>
</evidence>
<comment type="subcellular location">
    <subcellularLocation>
        <location evidence="12">Cytoplasm</location>
    </subcellularLocation>
</comment>
<dbReference type="Proteomes" id="UP001238805">
    <property type="component" value="Chromosome"/>
</dbReference>
<comment type="activity regulation">
    <text evidence="12">Activated by a monovalent cation that binds near, but not in, the active site. The most likely occupant of the site in vivo is potassium. Ion binding induces a conformational change that may alter substrate affinity.</text>
</comment>
<keyword evidence="4 12" id="KW-0808">Transferase</keyword>
<evidence type="ECO:0000256" key="11">
    <source>
        <dbReference type="ARBA" id="ARBA00023277"/>
    </source>
</evidence>
<feature type="active site" description="Proton acceptor" evidence="12">
    <location>
        <position position="256"/>
    </location>
</feature>
<dbReference type="EMBL" id="CP126970">
    <property type="protein sequence ID" value="WIM70293.1"/>
    <property type="molecule type" value="Genomic_DNA"/>
</dbReference>
<proteinExistence type="inferred from homology"/>
<keyword evidence="10 12" id="KW-0630">Potassium</keyword>
<sequence>MTTEHPTADIVVVGSINADLTVTVARHPAPGETLLGGGGGITAGGKGANQAVAAALQGASVAMVAAVGKDPYAEPATEHLRSSGVNMSSVAEVDETTGLAVITVSEDGENNIVVVPGANATVDAAYVESRADVIAGAGLVLLQGEIPADGFAAAVRLATGRVVVNLAPVIEVDRASLLKADPIMANEHEAGLILEQLGAGIPSEEPTDLAQALLDAGFPSVVLTLGGAGALVADASGVTPIATPSVSSVDSTGAGDAFAGAFVARLVAGDDLVPAAEFAARVGAFSVTGHGAQASYPGPDDALPACE</sequence>
<feature type="binding site" evidence="12">
    <location>
        <position position="250"/>
    </location>
    <ligand>
        <name>K(+)</name>
        <dbReference type="ChEBI" id="CHEBI:29103"/>
    </ligand>
</feature>
<dbReference type="Pfam" id="PF00294">
    <property type="entry name" value="PfkB"/>
    <property type="match status" value="1"/>
</dbReference>
<feature type="binding site" evidence="12">
    <location>
        <position position="291"/>
    </location>
    <ligand>
        <name>K(+)</name>
        <dbReference type="ChEBI" id="CHEBI:29103"/>
    </ligand>
</feature>
<protein>
    <recommendedName>
        <fullName evidence="3 12">Ribokinase</fullName>
        <shortName evidence="12">RK</shortName>
        <ecNumber evidence="2 12">2.7.1.15</ecNumber>
    </recommendedName>
</protein>
<dbReference type="PRINTS" id="PR00990">
    <property type="entry name" value="RIBOKINASE"/>
</dbReference>
<evidence type="ECO:0000256" key="3">
    <source>
        <dbReference type="ARBA" id="ARBA00016943"/>
    </source>
</evidence>
<evidence type="ECO:0000256" key="2">
    <source>
        <dbReference type="ARBA" id="ARBA00012035"/>
    </source>
</evidence>
<feature type="binding site" evidence="12">
    <location>
        <position position="252"/>
    </location>
    <ligand>
        <name>K(+)</name>
        <dbReference type="ChEBI" id="CHEBI:29103"/>
    </ligand>
</feature>
<comment type="similarity">
    <text evidence="12">Belongs to the carbohydrate kinase PfkB family. Ribokinase subfamily.</text>
</comment>
<feature type="binding site" evidence="12">
    <location>
        <begin position="17"/>
        <end position="19"/>
    </location>
    <ligand>
        <name>substrate</name>
    </ligand>
</feature>
<dbReference type="CDD" id="cd01174">
    <property type="entry name" value="ribokinase"/>
    <property type="match status" value="1"/>
</dbReference>
<reference evidence="14 15" key="1">
    <citation type="submission" date="2023-05" db="EMBL/GenBank/DDBJ databases">
        <title>Corynebacterium suedekumii sp. nov. and Corynebacterium breve sp. nov. isolated from raw cow's milk.</title>
        <authorList>
            <person name="Baer M.K."/>
            <person name="Mehl L."/>
            <person name="Hellmuth R."/>
            <person name="Marke G."/>
            <person name="Lipski A."/>
        </authorList>
    </citation>
    <scope>NUCLEOTIDE SEQUENCE [LARGE SCALE GENOMIC DNA]</scope>
    <source>
        <strain evidence="14 15">LM112</strain>
    </source>
</reference>
<accession>A0ABY8VQ21</accession>
<keyword evidence="6 12" id="KW-0547">Nucleotide-binding</keyword>
<dbReference type="InterPro" id="IPR002173">
    <property type="entry name" value="Carboh/pur_kinase_PfkB_CS"/>
</dbReference>
<evidence type="ECO:0000313" key="15">
    <source>
        <dbReference type="Proteomes" id="UP001238805"/>
    </source>
</evidence>
<feature type="binding site" evidence="12">
    <location>
        <position position="289"/>
    </location>
    <ligand>
        <name>K(+)</name>
        <dbReference type="ChEBI" id="CHEBI:29103"/>
    </ligand>
</feature>
<dbReference type="PANTHER" id="PTHR10584">
    <property type="entry name" value="SUGAR KINASE"/>
    <property type="match status" value="1"/>
</dbReference>
<dbReference type="PANTHER" id="PTHR10584:SF166">
    <property type="entry name" value="RIBOKINASE"/>
    <property type="match status" value="1"/>
</dbReference>
<comment type="catalytic activity">
    <reaction evidence="12">
        <text>D-ribose + ATP = D-ribose 5-phosphate + ADP + H(+)</text>
        <dbReference type="Rhea" id="RHEA:13697"/>
        <dbReference type="ChEBI" id="CHEBI:15378"/>
        <dbReference type="ChEBI" id="CHEBI:30616"/>
        <dbReference type="ChEBI" id="CHEBI:47013"/>
        <dbReference type="ChEBI" id="CHEBI:78346"/>
        <dbReference type="ChEBI" id="CHEBI:456216"/>
        <dbReference type="EC" id="2.7.1.15"/>
    </reaction>
</comment>
<dbReference type="InterPro" id="IPR011611">
    <property type="entry name" value="PfkB_dom"/>
</dbReference>
<feature type="binding site" evidence="12">
    <location>
        <position position="295"/>
    </location>
    <ligand>
        <name>K(+)</name>
        <dbReference type="ChEBI" id="CHEBI:29103"/>
    </ligand>
</feature>
<dbReference type="InterPro" id="IPR002139">
    <property type="entry name" value="Ribo/fructo_kinase"/>
</dbReference>
<evidence type="ECO:0000256" key="5">
    <source>
        <dbReference type="ARBA" id="ARBA00022723"/>
    </source>
</evidence>
<evidence type="ECO:0000313" key="14">
    <source>
        <dbReference type="EMBL" id="WIM70293.1"/>
    </source>
</evidence>
<comment type="similarity">
    <text evidence="1">Belongs to the carbohydrate kinase pfkB family.</text>
</comment>
<feature type="binding site" evidence="12">
    <location>
        <position position="286"/>
    </location>
    <ligand>
        <name>K(+)</name>
        <dbReference type="ChEBI" id="CHEBI:29103"/>
    </ligand>
</feature>
<comment type="cofactor">
    <cofactor evidence="12">
        <name>Mg(2+)</name>
        <dbReference type="ChEBI" id="CHEBI:18420"/>
    </cofactor>
    <text evidence="12">Requires a divalent cation, most likely magnesium in vivo, as an electrophilic catalyst to aid phosphoryl group transfer. It is the chelate of the metal and the nucleotide that is the actual substrate.</text>
</comment>
<dbReference type="HAMAP" id="MF_01987">
    <property type="entry name" value="Ribokinase"/>
    <property type="match status" value="1"/>
</dbReference>
<feature type="domain" description="Carbohydrate kinase PfkB" evidence="13">
    <location>
        <begin position="8"/>
        <end position="297"/>
    </location>
</feature>
<dbReference type="GO" id="GO:0004747">
    <property type="term" value="F:ribokinase activity"/>
    <property type="evidence" value="ECO:0007669"/>
    <property type="project" value="UniProtKB-EC"/>
</dbReference>
<evidence type="ECO:0000256" key="9">
    <source>
        <dbReference type="ARBA" id="ARBA00022842"/>
    </source>
</evidence>
<evidence type="ECO:0000256" key="7">
    <source>
        <dbReference type="ARBA" id="ARBA00022777"/>
    </source>
</evidence>
<dbReference type="InterPro" id="IPR029056">
    <property type="entry name" value="Ribokinase-like"/>
</dbReference>
<evidence type="ECO:0000256" key="4">
    <source>
        <dbReference type="ARBA" id="ARBA00022679"/>
    </source>
</evidence>
<dbReference type="InterPro" id="IPR011877">
    <property type="entry name" value="Ribokinase"/>
</dbReference>
<keyword evidence="12" id="KW-0963">Cytoplasm</keyword>
<keyword evidence="15" id="KW-1185">Reference proteome</keyword>
<gene>
    <name evidence="12" type="primary">rbsK</name>
    <name evidence="14" type="ORF">QP029_14185</name>
</gene>
<feature type="binding site" evidence="12">
    <location>
        <begin position="45"/>
        <end position="49"/>
    </location>
    <ligand>
        <name>substrate</name>
    </ligand>
</feature>
<name>A0ABY8VQ21_9CORY</name>
<dbReference type="PROSITE" id="PS00584">
    <property type="entry name" value="PFKB_KINASES_2"/>
    <property type="match status" value="1"/>
</dbReference>
<keyword evidence="9 12" id="KW-0460">Magnesium</keyword>
<feature type="binding site" evidence="12">
    <location>
        <position position="256"/>
    </location>
    <ligand>
        <name>substrate</name>
    </ligand>
</feature>
<evidence type="ECO:0000256" key="10">
    <source>
        <dbReference type="ARBA" id="ARBA00022958"/>
    </source>
</evidence>
<keyword evidence="7 12" id="KW-0418">Kinase</keyword>
<dbReference type="SUPFAM" id="SSF53613">
    <property type="entry name" value="Ribokinase-like"/>
    <property type="match status" value="1"/>
</dbReference>
<dbReference type="EC" id="2.7.1.15" evidence="2 12"/>
<dbReference type="RefSeq" id="WP_284874883.1">
    <property type="nucleotide sequence ID" value="NZ_CP126970.1"/>
</dbReference>